<dbReference type="OrthoDB" id="7389193at2"/>
<dbReference type="AlphaFoldDB" id="A0A4R6FXU5"/>
<keyword evidence="3" id="KW-1185">Reference proteome</keyword>
<dbReference type="GO" id="GO:0016787">
    <property type="term" value="F:hydrolase activity"/>
    <property type="evidence" value="ECO:0007669"/>
    <property type="project" value="UniProtKB-KW"/>
</dbReference>
<dbReference type="Proteomes" id="UP000295493">
    <property type="component" value="Unassembled WGS sequence"/>
</dbReference>
<evidence type="ECO:0000313" key="3">
    <source>
        <dbReference type="Proteomes" id="UP000295493"/>
    </source>
</evidence>
<organism evidence="2 3">
    <name type="scientific">Stakelama pacifica</name>
    <dbReference type="NCBI Taxonomy" id="517720"/>
    <lineage>
        <taxon>Bacteria</taxon>
        <taxon>Pseudomonadati</taxon>
        <taxon>Pseudomonadota</taxon>
        <taxon>Alphaproteobacteria</taxon>
        <taxon>Sphingomonadales</taxon>
        <taxon>Sphingomonadaceae</taxon>
        <taxon>Stakelama</taxon>
    </lineage>
</organism>
<gene>
    <name evidence="2" type="ORF">EV664_101360</name>
</gene>
<evidence type="ECO:0000259" key="1">
    <source>
        <dbReference type="Pfam" id="PF00561"/>
    </source>
</evidence>
<keyword evidence="2" id="KW-0378">Hydrolase</keyword>
<sequence length="261" mass="28545">MVGVFRDFVARNMHHASCVLDEARYYARSFFGPMPTRLDLLPAGAGGGSVLVLPGFLACDASTRPLRRGLKRIGYHVFKLGMGRNMGVSEQTLYDVDMRVRELVQRRGEPIILIGWSLGGLIAREYAKHAPELVRAVITLGSPIQGDLRTLPIARLYEWLAGHKVDAPPIDCALDEKPPQPTAAIWSPRDTVVPLAYARGNRRSCDFDIEVRCAHLGYCTDIDAMLAIDRAIARCCPEAASHKTAALLAYHGAEPIAAEAA</sequence>
<feature type="domain" description="AB hydrolase-1" evidence="1">
    <location>
        <begin position="51"/>
        <end position="159"/>
    </location>
</feature>
<dbReference type="SUPFAM" id="SSF53474">
    <property type="entry name" value="alpha/beta-Hydrolases"/>
    <property type="match status" value="1"/>
</dbReference>
<protein>
    <submittedName>
        <fullName evidence="2">Alpha/beta hydrolase family protein</fullName>
    </submittedName>
</protein>
<dbReference type="InterPro" id="IPR029058">
    <property type="entry name" value="AB_hydrolase_fold"/>
</dbReference>
<proteinExistence type="predicted"/>
<reference evidence="2 3" key="1">
    <citation type="submission" date="2019-03" db="EMBL/GenBank/DDBJ databases">
        <title>Genomic Encyclopedia of Type Strains, Phase IV (KMG-IV): sequencing the most valuable type-strain genomes for metagenomic binning, comparative biology and taxonomic classification.</title>
        <authorList>
            <person name="Goeker M."/>
        </authorList>
    </citation>
    <scope>NUCLEOTIDE SEQUENCE [LARGE SCALE GENOMIC DNA]</scope>
    <source>
        <strain evidence="2 3">DSM 25059</strain>
    </source>
</reference>
<dbReference type="InterPro" id="IPR000073">
    <property type="entry name" value="AB_hydrolase_1"/>
</dbReference>
<dbReference type="Gene3D" id="3.40.50.1820">
    <property type="entry name" value="alpha/beta hydrolase"/>
    <property type="match status" value="1"/>
</dbReference>
<name>A0A4R6FXU5_9SPHN</name>
<dbReference type="Pfam" id="PF00561">
    <property type="entry name" value="Abhydrolase_1"/>
    <property type="match status" value="1"/>
</dbReference>
<evidence type="ECO:0000313" key="2">
    <source>
        <dbReference type="EMBL" id="TDN86783.1"/>
    </source>
</evidence>
<accession>A0A4R6FXU5</accession>
<comment type="caution">
    <text evidence="2">The sequence shown here is derived from an EMBL/GenBank/DDBJ whole genome shotgun (WGS) entry which is preliminary data.</text>
</comment>
<dbReference type="EMBL" id="SNWD01000001">
    <property type="protein sequence ID" value="TDN86783.1"/>
    <property type="molecule type" value="Genomic_DNA"/>
</dbReference>